<dbReference type="AlphaFoldDB" id="A0A645AHY5"/>
<feature type="compositionally biased region" description="Basic and acidic residues" evidence="1">
    <location>
        <begin position="85"/>
        <end position="98"/>
    </location>
</feature>
<reference evidence="2" key="1">
    <citation type="submission" date="2019-08" db="EMBL/GenBank/DDBJ databases">
        <authorList>
            <person name="Kucharzyk K."/>
            <person name="Murdoch R.W."/>
            <person name="Higgins S."/>
            <person name="Loffler F."/>
        </authorList>
    </citation>
    <scope>NUCLEOTIDE SEQUENCE</scope>
</reference>
<gene>
    <name evidence="2" type="ORF">SDC9_99306</name>
</gene>
<proteinExistence type="predicted"/>
<protein>
    <submittedName>
        <fullName evidence="2">Uncharacterized protein</fullName>
    </submittedName>
</protein>
<accession>A0A645AHY5</accession>
<evidence type="ECO:0000256" key="1">
    <source>
        <dbReference type="SAM" id="MobiDB-lite"/>
    </source>
</evidence>
<feature type="compositionally biased region" description="Basic and acidic residues" evidence="1">
    <location>
        <begin position="119"/>
        <end position="134"/>
    </location>
</feature>
<feature type="region of interest" description="Disordered" evidence="1">
    <location>
        <begin position="77"/>
        <end position="134"/>
    </location>
</feature>
<dbReference type="EMBL" id="VSSQ01013910">
    <property type="protein sequence ID" value="MPM52546.1"/>
    <property type="molecule type" value="Genomic_DNA"/>
</dbReference>
<evidence type="ECO:0000313" key="2">
    <source>
        <dbReference type="EMBL" id="MPM52546.1"/>
    </source>
</evidence>
<organism evidence="2">
    <name type="scientific">bioreactor metagenome</name>
    <dbReference type="NCBI Taxonomy" id="1076179"/>
    <lineage>
        <taxon>unclassified sequences</taxon>
        <taxon>metagenomes</taxon>
        <taxon>ecological metagenomes</taxon>
    </lineage>
</organism>
<comment type="caution">
    <text evidence="2">The sequence shown here is derived from an EMBL/GenBank/DDBJ whole genome shotgun (WGS) entry which is preliminary data.</text>
</comment>
<sequence>MINILGVYGKHKAIFQIEHQRRDKEHQRYGRDRDSPFCSGDVVAQRNLHIQRPEIRQEYMKDIVTCFEGVIELPRKQKPLSVDQPARRVDDQHRDHGIDQMIKPPLRRGRADGLPLSHQDNRHQNDSHSADFHI</sequence>
<name>A0A645AHY5_9ZZZZ</name>